<gene>
    <name evidence="1" type="ORF">Syun_029556</name>
</gene>
<evidence type="ECO:0000313" key="2">
    <source>
        <dbReference type="Proteomes" id="UP001420932"/>
    </source>
</evidence>
<comment type="caution">
    <text evidence="1">The sequence shown here is derived from an EMBL/GenBank/DDBJ whole genome shotgun (WGS) entry which is preliminary data.</text>
</comment>
<dbReference type="Proteomes" id="UP001420932">
    <property type="component" value="Unassembled WGS sequence"/>
</dbReference>
<proteinExistence type="predicted"/>
<sequence length="139" mass="15801">MASKPEQKVVRESEYKIWSIGSPVKLGLYFVVQSFTGSDVVTNLLFAWSATWLICAHRHKLDVISLEFALPLSSLTCSFFLSQSCSLFLLFSMSSSVHTVDEEQRTESLRDVVYRFLCIATPRDKLVVKFKALVIVNWS</sequence>
<protein>
    <submittedName>
        <fullName evidence="1">Uncharacterized protein</fullName>
    </submittedName>
</protein>
<dbReference type="EMBL" id="JBBNAF010000013">
    <property type="protein sequence ID" value="KAK9087162.1"/>
    <property type="molecule type" value="Genomic_DNA"/>
</dbReference>
<keyword evidence="2" id="KW-1185">Reference proteome</keyword>
<accession>A0AAP0HJL4</accession>
<dbReference type="AlphaFoldDB" id="A0AAP0HJL4"/>
<evidence type="ECO:0000313" key="1">
    <source>
        <dbReference type="EMBL" id="KAK9087162.1"/>
    </source>
</evidence>
<reference evidence="1 2" key="1">
    <citation type="submission" date="2024-01" db="EMBL/GenBank/DDBJ databases">
        <title>Genome assemblies of Stephania.</title>
        <authorList>
            <person name="Yang L."/>
        </authorList>
    </citation>
    <scope>NUCLEOTIDE SEQUENCE [LARGE SCALE GENOMIC DNA]</scope>
    <source>
        <strain evidence="1">YNDBR</strain>
        <tissue evidence="1">Leaf</tissue>
    </source>
</reference>
<organism evidence="1 2">
    <name type="scientific">Stephania yunnanensis</name>
    <dbReference type="NCBI Taxonomy" id="152371"/>
    <lineage>
        <taxon>Eukaryota</taxon>
        <taxon>Viridiplantae</taxon>
        <taxon>Streptophyta</taxon>
        <taxon>Embryophyta</taxon>
        <taxon>Tracheophyta</taxon>
        <taxon>Spermatophyta</taxon>
        <taxon>Magnoliopsida</taxon>
        <taxon>Ranunculales</taxon>
        <taxon>Menispermaceae</taxon>
        <taxon>Menispermoideae</taxon>
        <taxon>Cissampelideae</taxon>
        <taxon>Stephania</taxon>
    </lineage>
</organism>
<name>A0AAP0HJL4_9MAGN</name>